<dbReference type="GO" id="GO:0042597">
    <property type="term" value="C:periplasmic space"/>
    <property type="evidence" value="ECO:0007669"/>
    <property type="project" value="UniProtKB-SubCell"/>
</dbReference>
<evidence type="ECO:0000256" key="6">
    <source>
        <dbReference type="ARBA" id="ARBA00022833"/>
    </source>
</evidence>
<dbReference type="GO" id="GO:0016020">
    <property type="term" value="C:membrane"/>
    <property type="evidence" value="ECO:0007669"/>
    <property type="project" value="InterPro"/>
</dbReference>
<dbReference type="HAMAP" id="MF_00997">
    <property type="entry name" value="Protease_BepA"/>
    <property type="match status" value="1"/>
</dbReference>
<reference evidence="10" key="1">
    <citation type="submission" date="2015-03" db="EMBL/GenBank/DDBJ databases">
        <title>Draft genome sequence of Mizugakiibacter sediminis skMP5.</title>
        <authorList>
            <person name="Watanabe T."/>
            <person name="Kojima H."/>
            <person name="Fukui M."/>
        </authorList>
    </citation>
    <scope>NUCLEOTIDE SEQUENCE</scope>
    <source>
        <strain evidence="10">SkMP5</strain>
    </source>
</reference>
<gene>
    <name evidence="10" type="ORF">MBSD_2339</name>
    <name evidence="11" type="ORF">MBSD_n2767</name>
</gene>
<proteinExistence type="inferred from homology"/>
<keyword evidence="12" id="KW-1185">Reference proteome</keyword>
<evidence type="ECO:0000256" key="3">
    <source>
        <dbReference type="ARBA" id="ARBA00022729"/>
    </source>
</evidence>
<dbReference type="PANTHER" id="PTHR22726:SF1">
    <property type="entry name" value="METALLOENDOPEPTIDASE OMA1, MITOCHONDRIAL"/>
    <property type="match status" value="1"/>
</dbReference>
<dbReference type="Pfam" id="PF01435">
    <property type="entry name" value="Peptidase_M48"/>
    <property type="match status" value="1"/>
</dbReference>
<evidence type="ECO:0000313" key="12">
    <source>
        <dbReference type="Proteomes" id="UP000253740"/>
    </source>
</evidence>
<protein>
    <recommendedName>
        <fullName evidence="8">Putative beta-barrel assembly-enhancing protease</fullName>
        <ecNumber evidence="8">3.4.-.-</ecNumber>
    </recommendedName>
</protein>
<comment type="function">
    <text evidence="8">Functions as both a chaperone and a metalloprotease. Maintains the integrity of the outer membrane by promoting either the assembly or the elimination of outer membrane proteins, depending on their folding state.</text>
</comment>
<dbReference type="PANTHER" id="PTHR22726">
    <property type="entry name" value="METALLOENDOPEPTIDASE OMA1"/>
    <property type="match status" value="1"/>
</dbReference>
<keyword evidence="2 8" id="KW-0479">Metal-binding</keyword>
<keyword evidence="4 8" id="KW-0574">Periplasm</keyword>
<feature type="active site" evidence="8">
    <location>
        <position position="155"/>
    </location>
</feature>
<comment type="subcellular location">
    <subcellularLocation>
        <location evidence="8">Periplasm</location>
    </subcellularLocation>
</comment>
<accession>A0A0K8QST8</accession>
<evidence type="ECO:0000259" key="9">
    <source>
        <dbReference type="Pfam" id="PF01435"/>
    </source>
</evidence>
<dbReference type="SUPFAM" id="SSF48452">
    <property type="entry name" value="TPR-like"/>
    <property type="match status" value="1"/>
</dbReference>
<feature type="binding site" evidence="8">
    <location>
        <position position="220"/>
    </location>
    <ligand>
        <name>Zn(2+)</name>
        <dbReference type="ChEBI" id="CHEBI:29105"/>
        <note>catalytic</note>
    </ligand>
</feature>
<dbReference type="InterPro" id="IPR051156">
    <property type="entry name" value="Mito/Outer_Membr_Metalloprot"/>
</dbReference>
<dbReference type="InterPro" id="IPR011990">
    <property type="entry name" value="TPR-like_helical_dom_sf"/>
</dbReference>
<evidence type="ECO:0000256" key="2">
    <source>
        <dbReference type="ARBA" id="ARBA00022723"/>
    </source>
</evidence>
<evidence type="ECO:0000256" key="7">
    <source>
        <dbReference type="ARBA" id="ARBA00023049"/>
    </source>
</evidence>
<comment type="cofactor">
    <cofactor evidence="8">
        <name>Zn(2+)</name>
        <dbReference type="ChEBI" id="CHEBI:29105"/>
    </cofactor>
    <text evidence="8">Binds 1 zinc ion per subunit.</text>
</comment>
<dbReference type="EC" id="3.4.-.-" evidence="8"/>
<evidence type="ECO:0000256" key="4">
    <source>
        <dbReference type="ARBA" id="ARBA00022764"/>
    </source>
</evidence>
<dbReference type="Gene3D" id="3.30.2010.10">
    <property type="entry name" value="Metalloproteases ('zincins'), catalytic domain"/>
    <property type="match status" value="1"/>
</dbReference>
<feature type="domain" description="Peptidase M48" evidence="9">
    <location>
        <begin position="89"/>
        <end position="281"/>
    </location>
</feature>
<evidence type="ECO:0000256" key="1">
    <source>
        <dbReference type="ARBA" id="ARBA00022670"/>
    </source>
</evidence>
<evidence type="ECO:0000313" key="10">
    <source>
        <dbReference type="EMBL" id="GAN45783.1"/>
    </source>
</evidence>
<evidence type="ECO:0000256" key="5">
    <source>
        <dbReference type="ARBA" id="ARBA00022801"/>
    </source>
</evidence>
<sequence length="565" mass="60209">MRAVAGEPALRYGGPIRTSPSIRPMQPRAWLPALLAAALSFAAGAQDNVRLPDMGSSAGALLSPQEADAYGASMLHQMRALNMVVDDPLLDAYINALGYRLVAASAEPKQKFTFFVVKDNEINAFAAPGGYIGVNAGLITTTADESELASVIAHEIGHITQNHLARAFEASRKATPLMALALLGAILAGAHSNGDAPIGILATGQGLLLQQQINFTRADEAEADRVGIQTLARAGFDPEAMADFFGRMLAALRPGGGEGDVPELLRTHPVTTSRISDAKARAHVIEEQTHPGAPRLAAGDTRWEDQLIPLPYVHDRDSLLAPRGGARPAAGASFYALMRERVRVLAAGDPRALAVYYAQNLDRTPGFDTVANRYGYALALSRSDRGAKAAETLRPLLQQDPDNLPLRLAMADAEANAGRRDAALAQYADMAADSPDNPAIALPYARALLADGKPEPARKAAALLKPLLDDSEDPNLYSTYGRACDVAGDVDRAAEAYADATYLSGHPEDALAQLRRLAAKPSLDYYTRARVDARIAELTPIVLELRRRGMRPDGDDQGRLTLRGG</sequence>
<comment type="similarity">
    <text evidence="8">Belongs to the peptidase M48 family. BepA subfamily.</text>
</comment>
<dbReference type="STRING" id="1475481.GCA_000953855_02813"/>
<feature type="binding site" evidence="8">
    <location>
        <position position="158"/>
    </location>
    <ligand>
        <name>Zn(2+)</name>
        <dbReference type="ChEBI" id="CHEBI:29105"/>
        <note>catalytic</note>
    </ligand>
</feature>
<keyword evidence="5 8" id="KW-0378">Hydrolase</keyword>
<dbReference type="EMBL" id="DF952388">
    <property type="protein sequence ID" value="GAN45783.1"/>
    <property type="molecule type" value="Genomic_DNA"/>
</dbReference>
<evidence type="ECO:0000256" key="8">
    <source>
        <dbReference type="HAMAP-Rule" id="MF_00997"/>
    </source>
</evidence>
<dbReference type="AlphaFoldDB" id="A0A0K8QST8"/>
<reference evidence="11" key="2">
    <citation type="submission" date="2015-08" db="EMBL/GenBank/DDBJ databases">
        <title>Complete DNA Sequence of Pseudomonas syringae pv. actinidiae, the Causal Agent of Kiwifruit Canker Disease.</title>
        <authorList>
            <person name="Rikkerink E.H.A."/>
            <person name="Fineran P.C."/>
        </authorList>
    </citation>
    <scope>NUCLEOTIDE SEQUENCE</scope>
    <source>
        <strain evidence="11">SkMP5</strain>
    </source>
</reference>
<evidence type="ECO:0000313" key="11">
    <source>
        <dbReference type="EMBL" id="GAP67442.1"/>
    </source>
</evidence>
<keyword evidence="6 8" id="KW-0862">Zinc</keyword>
<keyword evidence="3 8" id="KW-0732">Signal</keyword>
<dbReference type="GO" id="GO:0051603">
    <property type="term" value="P:proteolysis involved in protein catabolic process"/>
    <property type="evidence" value="ECO:0007669"/>
    <property type="project" value="TreeGrafter"/>
</dbReference>
<feature type="active site" description="Proton donor" evidence="8">
    <location>
        <position position="224"/>
    </location>
</feature>
<dbReference type="EMBL" id="DF970270">
    <property type="protein sequence ID" value="GAP67442.1"/>
    <property type="molecule type" value="Genomic_DNA"/>
</dbReference>
<dbReference type="Gene3D" id="1.25.40.10">
    <property type="entry name" value="Tetratricopeptide repeat domain"/>
    <property type="match status" value="1"/>
</dbReference>
<dbReference type="GO" id="GO:0008270">
    <property type="term" value="F:zinc ion binding"/>
    <property type="evidence" value="ECO:0007669"/>
    <property type="project" value="UniProtKB-UniRule"/>
</dbReference>
<dbReference type="Proteomes" id="UP000253740">
    <property type="component" value="Unassembled WGS sequence"/>
</dbReference>
<name>A0A0K8QST8_9GAMM</name>
<dbReference type="HOGENOM" id="CLU_030556_1_1_6"/>
<feature type="binding site" evidence="8">
    <location>
        <position position="154"/>
    </location>
    <ligand>
        <name>Zn(2+)</name>
        <dbReference type="ChEBI" id="CHEBI:29105"/>
        <note>catalytic</note>
    </ligand>
</feature>
<keyword evidence="1 8" id="KW-0645">Protease</keyword>
<dbReference type="GO" id="GO:0004222">
    <property type="term" value="F:metalloendopeptidase activity"/>
    <property type="evidence" value="ECO:0007669"/>
    <property type="project" value="InterPro"/>
</dbReference>
<organism evidence="11">
    <name type="scientific">Mizugakiibacter sediminis</name>
    <dbReference type="NCBI Taxonomy" id="1475481"/>
    <lineage>
        <taxon>Bacteria</taxon>
        <taxon>Pseudomonadati</taxon>
        <taxon>Pseudomonadota</taxon>
        <taxon>Gammaproteobacteria</taxon>
        <taxon>Lysobacterales</taxon>
        <taxon>Rhodanobacteraceae</taxon>
        <taxon>Mizugakiibacter</taxon>
    </lineage>
</organism>
<dbReference type="InterPro" id="IPR030873">
    <property type="entry name" value="Protease_BepA"/>
</dbReference>
<keyword evidence="7 8" id="KW-0482">Metalloprotease</keyword>
<dbReference type="InterPro" id="IPR001915">
    <property type="entry name" value="Peptidase_M48"/>
</dbReference>